<feature type="domain" description="PHD-type" evidence="7">
    <location>
        <begin position="489"/>
        <end position="544"/>
    </location>
</feature>
<dbReference type="PANTHER" id="PTHR13793">
    <property type="entry name" value="PHD FINGER PROTEINS"/>
    <property type="match status" value="1"/>
</dbReference>
<evidence type="ECO:0000256" key="5">
    <source>
        <dbReference type="SAM" id="Coils"/>
    </source>
</evidence>
<dbReference type="PROSITE" id="PS50016">
    <property type="entry name" value="ZF_PHD_2"/>
    <property type="match status" value="1"/>
</dbReference>
<dbReference type="EMBL" id="JYDT01000004">
    <property type="protein sequence ID" value="KRY93118.1"/>
    <property type="molecule type" value="Genomic_DNA"/>
</dbReference>
<evidence type="ECO:0000313" key="9">
    <source>
        <dbReference type="EMBL" id="KRY93118.1"/>
    </source>
</evidence>
<comment type="caution">
    <text evidence="9">The sequence shown here is derived from an EMBL/GenBank/DDBJ whole genome shotgun (WGS) entry which is preliminary data.</text>
</comment>
<dbReference type="InterPro" id="IPR050701">
    <property type="entry name" value="Histone_Mod_Regulator"/>
</dbReference>
<organism evidence="9 10">
    <name type="scientific">Trichinella pseudospiralis</name>
    <name type="common">Parasitic roundworm</name>
    <dbReference type="NCBI Taxonomy" id="6337"/>
    <lineage>
        <taxon>Eukaryota</taxon>
        <taxon>Metazoa</taxon>
        <taxon>Ecdysozoa</taxon>
        <taxon>Nematoda</taxon>
        <taxon>Enoplea</taxon>
        <taxon>Dorylaimia</taxon>
        <taxon>Trichinellida</taxon>
        <taxon>Trichinellidae</taxon>
        <taxon>Trichinella</taxon>
    </lineage>
</organism>
<evidence type="ECO:0000256" key="2">
    <source>
        <dbReference type="ARBA" id="ARBA00022771"/>
    </source>
</evidence>
<dbReference type="PROSITE" id="PS51805">
    <property type="entry name" value="EPHD"/>
    <property type="match status" value="1"/>
</dbReference>
<dbReference type="Gene3D" id="3.30.40.10">
    <property type="entry name" value="Zinc/RING finger domain, C3HC4 (zinc finger)"/>
    <property type="match status" value="2"/>
</dbReference>
<dbReference type="Proteomes" id="UP000054995">
    <property type="component" value="Unassembled WGS sequence"/>
</dbReference>
<gene>
    <name evidence="9" type="primary">PHF14</name>
    <name evidence="9" type="ORF">T4D_3902</name>
</gene>
<dbReference type="PROSITE" id="PS01359">
    <property type="entry name" value="ZF_PHD_1"/>
    <property type="match status" value="1"/>
</dbReference>
<dbReference type="GO" id="GO:0006357">
    <property type="term" value="P:regulation of transcription by RNA polymerase II"/>
    <property type="evidence" value="ECO:0007669"/>
    <property type="project" value="TreeGrafter"/>
</dbReference>
<dbReference type="InterPro" id="IPR019787">
    <property type="entry name" value="Znf_PHD-finger"/>
</dbReference>
<evidence type="ECO:0000313" key="10">
    <source>
        <dbReference type="Proteomes" id="UP000054995"/>
    </source>
</evidence>
<dbReference type="InterPro" id="IPR019786">
    <property type="entry name" value="Zinc_finger_PHD-type_CS"/>
</dbReference>
<dbReference type="SMART" id="SM00249">
    <property type="entry name" value="PHD"/>
    <property type="match status" value="3"/>
</dbReference>
<evidence type="ECO:0000256" key="6">
    <source>
        <dbReference type="SAM" id="MobiDB-lite"/>
    </source>
</evidence>
<feature type="domain" description="PHD-type" evidence="8">
    <location>
        <begin position="188"/>
        <end position="298"/>
    </location>
</feature>
<accession>A0A0V1G4C8</accession>
<keyword evidence="10" id="KW-1185">Reference proteome</keyword>
<dbReference type="PANTHER" id="PTHR13793:SF107">
    <property type="entry name" value="BROMODOMAIN-CONTAINING PROTEIN HOMOLOG"/>
    <property type="match status" value="1"/>
</dbReference>
<dbReference type="OrthoDB" id="336088at2759"/>
<dbReference type="AlphaFoldDB" id="A0A0V1G4C8"/>
<keyword evidence="5" id="KW-0175">Coiled coil</keyword>
<evidence type="ECO:0000259" key="7">
    <source>
        <dbReference type="PROSITE" id="PS50016"/>
    </source>
</evidence>
<proteinExistence type="predicted"/>
<name>A0A0V1G4C8_TRIPS</name>
<evidence type="ECO:0000256" key="1">
    <source>
        <dbReference type="ARBA" id="ARBA00022723"/>
    </source>
</evidence>
<sequence length="666" mass="75446">MKPEPKSAPKRKAAPEPELESISDEPVENKLLTFIKNNVKEEVIEKLDELKENYKNEHAKKLKSIIEAIHLTENLALHIIESTMPDTVIDELNRVMNSSMLAKPEIPRMLTDITLKHIENGLEVDLPYQVCDVCLELKLNGVFRTCSMCDLRVHQRCYGKERCRRWQTASGDKMWFCEPCLLRVNRKILFCELCPIQGEGAFVLTTQRKWVHAACALCNPLVHNESETLSWPVSLNRLRSSFLDAHCTLCSKLSDSVSGATIKCVLQFCKESFHASCASRFGLVEFGNYADIRCMSHCSSEGKSTRIIHSALARAVDKLCFARTADERTTLACNQASKVYKAYLKKKLKLEISNSSNVEVIQRPFTSSAHATALMKYKSITLTDMTEQQWDDNYAASLINLDLFKQPVQMSMTPDFANYIAEMKLAEKGLKNRLVGIRQSIDQAEAEIKKYVSPEELKLLKLCSLLTMANVDNVIFPHEMDDQDLPESAPECAICHKAKSKYTPELKCFICGRLYHMLCLKPPYPCYSKNDAACYWLCDNCQKVDNTKNILENKQIHENDLSNVLNSVHDTGGKCKRRRNLMNNDEDAYHRSFGSTTSGVEEDSISEIENKKKRPKFNIPNQTTNPECTTSTVTKNVFGEIPGANDGFSKLQRVVGKNSSKKMLKD</sequence>
<reference evidence="9 10" key="1">
    <citation type="submission" date="2015-01" db="EMBL/GenBank/DDBJ databases">
        <title>Evolution of Trichinella species and genotypes.</title>
        <authorList>
            <person name="Korhonen P.K."/>
            <person name="Edoardo P."/>
            <person name="Giuseppe L.R."/>
            <person name="Gasser R.B."/>
        </authorList>
    </citation>
    <scope>NUCLEOTIDE SEQUENCE [LARGE SCALE GENOMIC DNA]</scope>
    <source>
        <strain evidence="9">ISS470</strain>
    </source>
</reference>
<keyword evidence="2 4" id="KW-0863">Zinc-finger</keyword>
<dbReference type="InterPro" id="IPR013083">
    <property type="entry name" value="Znf_RING/FYVE/PHD"/>
</dbReference>
<protein>
    <submittedName>
        <fullName evidence="9">PHD finger protein 14</fullName>
    </submittedName>
</protein>
<dbReference type="InterPro" id="IPR001965">
    <property type="entry name" value="Znf_PHD"/>
</dbReference>
<keyword evidence="3" id="KW-0862">Zinc</keyword>
<feature type="region of interest" description="Disordered" evidence="6">
    <location>
        <begin position="1"/>
        <end position="24"/>
    </location>
</feature>
<evidence type="ECO:0000259" key="8">
    <source>
        <dbReference type="PROSITE" id="PS51805"/>
    </source>
</evidence>
<dbReference type="InterPro" id="IPR011011">
    <property type="entry name" value="Znf_FYVE_PHD"/>
</dbReference>
<evidence type="ECO:0000256" key="3">
    <source>
        <dbReference type="ARBA" id="ARBA00022833"/>
    </source>
</evidence>
<evidence type="ECO:0000256" key="4">
    <source>
        <dbReference type="PROSITE-ProRule" id="PRU00146"/>
    </source>
</evidence>
<dbReference type="GO" id="GO:0008270">
    <property type="term" value="F:zinc ion binding"/>
    <property type="evidence" value="ECO:0007669"/>
    <property type="project" value="UniProtKB-KW"/>
</dbReference>
<dbReference type="Pfam" id="PF13832">
    <property type="entry name" value="zf-HC5HC2H_2"/>
    <property type="match status" value="1"/>
</dbReference>
<feature type="coiled-coil region" evidence="5">
    <location>
        <begin position="37"/>
        <end position="64"/>
    </location>
</feature>
<dbReference type="InterPro" id="IPR034732">
    <property type="entry name" value="EPHD"/>
</dbReference>
<dbReference type="SUPFAM" id="SSF57903">
    <property type="entry name" value="FYVE/PHD zinc finger"/>
    <property type="match status" value="2"/>
</dbReference>
<keyword evidence="1" id="KW-0479">Metal-binding</keyword>